<feature type="region of interest" description="Disordered" evidence="1">
    <location>
        <begin position="332"/>
        <end position="351"/>
    </location>
</feature>
<dbReference type="Proteomes" id="UP001605036">
    <property type="component" value="Unassembled WGS sequence"/>
</dbReference>
<organism evidence="2 3">
    <name type="scientific">Riccia fluitans</name>
    <dbReference type="NCBI Taxonomy" id="41844"/>
    <lineage>
        <taxon>Eukaryota</taxon>
        <taxon>Viridiplantae</taxon>
        <taxon>Streptophyta</taxon>
        <taxon>Embryophyta</taxon>
        <taxon>Marchantiophyta</taxon>
        <taxon>Marchantiopsida</taxon>
        <taxon>Marchantiidae</taxon>
        <taxon>Marchantiales</taxon>
        <taxon>Ricciaceae</taxon>
        <taxon>Riccia</taxon>
    </lineage>
</organism>
<gene>
    <name evidence="2" type="ORF">R1flu_018078</name>
</gene>
<accession>A0ABD1ZET0</accession>
<comment type="caution">
    <text evidence="2">The sequence shown here is derived from an EMBL/GenBank/DDBJ whole genome shotgun (WGS) entry which is preliminary data.</text>
</comment>
<protein>
    <submittedName>
        <fullName evidence="2">Uncharacterized protein</fullName>
    </submittedName>
</protein>
<proteinExistence type="predicted"/>
<reference evidence="2 3" key="1">
    <citation type="submission" date="2024-09" db="EMBL/GenBank/DDBJ databases">
        <title>Chromosome-scale assembly of Riccia fluitans.</title>
        <authorList>
            <person name="Paukszto L."/>
            <person name="Sawicki J."/>
            <person name="Karawczyk K."/>
            <person name="Piernik-Szablinska J."/>
            <person name="Szczecinska M."/>
            <person name="Mazdziarz M."/>
        </authorList>
    </citation>
    <scope>NUCLEOTIDE SEQUENCE [LARGE SCALE GENOMIC DNA]</scope>
    <source>
        <strain evidence="2">Rf_01</strain>
        <tissue evidence="2">Aerial parts of the thallus</tissue>
    </source>
</reference>
<evidence type="ECO:0000256" key="1">
    <source>
        <dbReference type="SAM" id="MobiDB-lite"/>
    </source>
</evidence>
<sequence>MTSLVGEKSVPHAQVLNPKQSDGDVLKRLEYQGEVKETGTACTCGVLDVVGVENKRQGDYASSEESKAWFERTLQEYEDLNKVFLLHFVDMSFLQTAHSVKAHISSTPSDQRNELVPTANPRCEQLSWEEFSLQYKTSRIHADGVPACSPAFSLTTYTCGCPAKSSSIRPRSNLDISEIQDATWKEMVETVSQLRETNRALQQTVKELQDRPHHKKRYEGVTTESAKPDGRVHSSDVTNLQEPQLRKRVLETLRSSVHRMESLMIALRDEQEKSRILSMQMQGFLSASKERTPQPTPPGSTSPLQPCARLDCQKTLQPVSPICLCNRDTCHQRPATPSERNRSRSPSPTPVVCTLNIDTIKQKLSNVGKLSTT</sequence>
<dbReference type="EMBL" id="JBHFFA010000001">
    <property type="protein sequence ID" value="KAL2649950.1"/>
    <property type="molecule type" value="Genomic_DNA"/>
</dbReference>
<evidence type="ECO:0000313" key="2">
    <source>
        <dbReference type="EMBL" id="KAL2649950.1"/>
    </source>
</evidence>
<dbReference type="AlphaFoldDB" id="A0ABD1ZET0"/>
<evidence type="ECO:0000313" key="3">
    <source>
        <dbReference type="Proteomes" id="UP001605036"/>
    </source>
</evidence>
<feature type="region of interest" description="Disordered" evidence="1">
    <location>
        <begin position="207"/>
        <end position="237"/>
    </location>
</feature>
<keyword evidence="3" id="KW-1185">Reference proteome</keyword>
<name>A0ABD1ZET0_9MARC</name>